<evidence type="ECO:0000256" key="5">
    <source>
        <dbReference type="SAM" id="Phobius"/>
    </source>
</evidence>
<evidence type="ECO:0000256" key="4">
    <source>
        <dbReference type="ARBA" id="ARBA00023136"/>
    </source>
</evidence>
<comment type="subcellular location">
    <subcellularLocation>
        <location evidence="1">Membrane</location>
        <topology evidence="1">Multi-pass membrane protein</topology>
    </subcellularLocation>
</comment>
<evidence type="ECO:0000313" key="8">
    <source>
        <dbReference type="EMBL" id="QNJ90517.1"/>
    </source>
</evidence>
<gene>
    <name evidence="7" type="ORF">FHU31_003134</name>
    <name evidence="8" type="ORF">HZU40_19855</name>
</gene>
<keyword evidence="10" id="KW-1185">Reference proteome</keyword>
<reference evidence="8 9" key="2">
    <citation type="submission" date="2020-07" db="EMBL/GenBank/DDBJ databases">
        <title>Draft genome sequence of four isobutane-metabolizing strains capable of cometabolically degrading diverse ether contaminants.</title>
        <authorList>
            <person name="Chen W."/>
            <person name="Faulkner N."/>
            <person name="Smith C."/>
            <person name="Hyman M."/>
        </authorList>
    </citation>
    <scope>NUCLEOTIDE SEQUENCE [LARGE SCALE GENOMIC DNA]</scope>
    <source>
        <strain evidence="8 9">2A</strain>
    </source>
</reference>
<dbReference type="Pfam" id="PF06271">
    <property type="entry name" value="RDD"/>
    <property type="match status" value="1"/>
</dbReference>
<protein>
    <submittedName>
        <fullName evidence="7">Putative RDD family membrane protein YckC</fullName>
    </submittedName>
    <submittedName>
        <fullName evidence="8">RDD family protein</fullName>
    </submittedName>
</protein>
<dbReference type="KEGG" id="mflu:HZU40_19855"/>
<proteinExistence type="predicted"/>
<organism evidence="8 9">
    <name type="scientific">Mycolicibacterium fluoranthenivorans</name>
    <dbReference type="NCBI Taxonomy" id="258505"/>
    <lineage>
        <taxon>Bacteria</taxon>
        <taxon>Bacillati</taxon>
        <taxon>Actinomycetota</taxon>
        <taxon>Actinomycetes</taxon>
        <taxon>Mycobacteriales</taxon>
        <taxon>Mycobacteriaceae</taxon>
        <taxon>Mycolicibacterium</taxon>
    </lineage>
</organism>
<evidence type="ECO:0000256" key="2">
    <source>
        <dbReference type="ARBA" id="ARBA00022692"/>
    </source>
</evidence>
<evidence type="ECO:0000256" key="3">
    <source>
        <dbReference type="ARBA" id="ARBA00022989"/>
    </source>
</evidence>
<dbReference type="InterPro" id="IPR010432">
    <property type="entry name" value="RDD"/>
</dbReference>
<dbReference type="EMBL" id="JAANOW010000001">
    <property type="protein sequence ID" value="NIH96178.1"/>
    <property type="molecule type" value="Genomic_DNA"/>
</dbReference>
<sequence length="157" mass="16682">MSSGDHVSQPWQSQAPKSAVPGNLGPRFFARVIDGVIVNAASLFAVVSLDSFSNILVTGLFSGLLTFIYFVAFEVSVGWTPGKKLLGLHVRGPHGRPHPDLKQSAIRNSFTLLAAVPYVGGLLAFVAYVVIAVSIRNSPWRQGTHDDLAGGTQVVKG</sequence>
<dbReference type="EMBL" id="CP059894">
    <property type="protein sequence ID" value="QNJ90517.1"/>
    <property type="molecule type" value="Genomic_DNA"/>
</dbReference>
<dbReference type="GO" id="GO:0016020">
    <property type="term" value="C:membrane"/>
    <property type="evidence" value="ECO:0007669"/>
    <property type="project" value="UniProtKB-SubCell"/>
</dbReference>
<evidence type="ECO:0000259" key="6">
    <source>
        <dbReference type="Pfam" id="PF06271"/>
    </source>
</evidence>
<evidence type="ECO:0000313" key="10">
    <source>
        <dbReference type="Proteomes" id="UP000547444"/>
    </source>
</evidence>
<dbReference type="Proteomes" id="UP000515498">
    <property type="component" value="Chromosome"/>
</dbReference>
<evidence type="ECO:0000256" key="1">
    <source>
        <dbReference type="ARBA" id="ARBA00004141"/>
    </source>
</evidence>
<dbReference type="AlphaFoldDB" id="A0A7G8P851"/>
<feature type="domain" description="RDD" evidence="6">
    <location>
        <begin position="22"/>
        <end position="150"/>
    </location>
</feature>
<keyword evidence="2 5" id="KW-0812">Transmembrane</keyword>
<keyword evidence="4 5" id="KW-0472">Membrane</keyword>
<accession>A0A7G8P851</accession>
<name>A0A7G8P851_9MYCO</name>
<feature type="transmembrane region" description="Helical" evidence="5">
    <location>
        <begin position="110"/>
        <end position="133"/>
    </location>
</feature>
<evidence type="ECO:0000313" key="9">
    <source>
        <dbReference type="Proteomes" id="UP000515498"/>
    </source>
</evidence>
<keyword evidence="3 5" id="KW-1133">Transmembrane helix</keyword>
<dbReference type="RefSeq" id="WP_167159677.1">
    <property type="nucleotide sequence ID" value="NZ_CP059894.1"/>
</dbReference>
<dbReference type="Proteomes" id="UP000547444">
    <property type="component" value="Unassembled WGS sequence"/>
</dbReference>
<evidence type="ECO:0000313" key="7">
    <source>
        <dbReference type="EMBL" id="NIH96178.1"/>
    </source>
</evidence>
<feature type="transmembrane region" description="Helical" evidence="5">
    <location>
        <begin position="28"/>
        <end position="49"/>
    </location>
</feature>
<feature type="transmembrane region" description="Helical" evidence="5">
    <location>
        <begin position="56"/>
        <end position="79"/>
    </location>
</feature>
<reference evidence="7 10" key="1">
    <citation type="submission" date="2020-03" db="EMBL/GenBank/DDBJ databases">
        <title>Sequencing the genomes of 1000 actinobacteria strains.</title>
        <authorList>
            <person name="Klenk H.-P."/>
        </authorList>
    </citation>
    <scope>NUCLEOTIDE SEQUENCE [LARGE SCALE GENOMIC DNA]</scope>
    <source>
        <strain evidence="7 10">DSM 44556</strain>
    </source>
</reference>